<feature type="compositionally biased region" description="Gly residues" evidence="3">
    <location>
        <begin position="707"/>
        <end position="716"/>
    </location>
</feature>
<feature type="compositionally biased region" description="Gly residues" evidence="3">
    <location>
        <begin position="756"/>
        <end position="776"/>
    </location>
</feature>
<dbReference type="GO" id="GO:0003676">
    <property type="term" value="F:nucleic acid binding"/>
    <property type="evidence" value="ECO:0007669"/>
    <property type="project" value="InterPro"/>
</dbReference>
<feature type="region of interest" description="Disordered" evidence="3">
    <location>
        <begin position="1"/>
        <end position="28"/>
    </location>
</feature>
<feature type="region of interest" description="Disordered" evidence="3">
    <location>
        <begin position="44"/>
        <end position="69"/>
    </location>
</feature>
<reference evidence="5" key="1">
    <citation type="submission" date="2018-04" db="EMBL/GenBank/DDBJ databases">
        <title>Whole genome sequencing of Hypsizygus marmoreus.</title>
        <authorList>
            <person name="Choi I.-G."/>
            <person name="Min B."/>
            <person name="Kim J.-G."/>
            <person name="Kim S."/>
            <person name="Oh Y.-L."/>
            <person name="Kong W.-S."/>
            <person name="Park H."/>
            <person name="Jeong J."/>
            <person name="Song E.-S."/>
        </authorList>
    </citation>
    <scope>NUCLEOTIDE SEQUENCE [LARGE SCALE GENOMIC DNA]</scope>
    <source>
        <strain evidence="5">51987-8</strain>
    </source>
</reference>
<dbReference type="SUPFAM" id="SSF50630">
    <property type="entry name" value="Acid proteases"/>
    <property type="match status" value="1"/>
</dbReference>
<proteinExistence type="predicted"/>
<dbReference type="Proteomes" id="UP000076154">
    <property type="component" value="Unassembled WGS sequence"/>
</dbReference>
<feature type="compositionally biased region" description="Polar residues" evidence="3">
    <location>
        <begin position="622"/>
        <end position="646"/>
    </location>
</feature>
<feature type="region of interest" description="Disordered" evidence="3">
    <location>
        <begin position="614"/>
        <end position="791"/>
    </location>
</feature>
<dbReference type="CDD" id="cd00303">
    <property type="entry name" value="retropepsin_like"/>
    <property type="match status" value="1"/>
</dbReference>
<keyword evidence="2" id="KW-0479">Metal-binding</keyword>
<dbReference type="InterPro" id="IPR036875">
    <property type="entry name" value="Znf_CCHC_sf"/>
</dbReference>
<evidence type="ECO:0000313" key="6">
    <source>
        <dbReference type="Proteomes" id="UP000076154"/>
    </source>
</evidence>
<feature type="compositionally biased region" description="Polar residues" evidence="3">
    <location>
        <begin position="653"/>
        <end position="669"/>
    </location>
</feature>
<dbReference type="InterPro" id="IPR001878">
    <property type="entry name" value="Znf_CCHC"/>
</dbReference>
<protein>
    <recommendedName>
        <fullName evidence="4">CCHC-type domain-containing protein</fullName>
    </recommendedName>
</protein>
<feature type="region of interest" description="Disordered" evidence="3">
    <location>
        <begin position="482"/>
        <end position="528"/>
    </location>
</feature>
<dbReference type="PROSITE" id="PS50158">
    <property type="entry name" value="ZF_CCHC"/>
    <property type="match status" value="1"/>
</dbReference>
<feature type="domain" description="CCHC-type" evidence="4">
    <location>
        <begin position="1079"/>
        <end position="1093"/>
    </location>
</feature>
<dbReference type="SMART" id="SM00343">
    <property type="entry name" value="ZnF_C2HC"/>
    <property type="match status" value="1"/>
</dbReference>
<dbReference type="InterPro" id="IPR021109">
    <property type="entry name" value="Peptidase_aspartic_dom_sf"/>
</dbReference>
<dbReference type="STRING" id="39966.A0A369K168"/>
<accession>A0A369K168</accession>
<gene>
    <name evidence="5" type="ORF">Hypma_005626</name>
</gene>
<sequence length="1504" mass="165118">MARTKPGELAAVGTPPDKTKPTGRIVSGPAGFAAPTFAAMQKGKAKAGALSRRSSIEEIPDVDAPTPPPRGLPLQPVLREARPAELIPPSLKMPWVRPHPIDFNVANSNPFSTPPISSLSGIPMSTPHAAATDILYDTRSPVAHSESAVSHYESAAGRSPSVTPSLNSLQHISPSPAPTKSSDTERDPSQSKNDYLLLFDNGRYWISLRDEPLQQSLHRYHPAYSPWEDDDPLAVFGAIDGFLPGRSLEESTLVRNLLFRWTSPHNDLIWMNLREGIDAFVKRRFKNTDLIKYDDDSAPNKISYALNQPRLQELAHVVLATEQILNGLSLFIYRDKPNRFKLDPGFKFLKMIGWHSNRAEILLTIQTLQTRIPIAVKHIENFFEGIKRTFLDDYDNESLNSFDSTVTSIRSTFGVLSPRTELAKLSQHPDYRQGKTGAVATAQHLLTSSLQNVPETFYHHRSKNDQFRADLFRPLSRVGNTMRTDNAVPATPSKLLTPSHSATDNAAPATRAAISPSSRTAEAPTREGTSITAALQNKNIRFQLPESISGIARAHPISSLPGMGKSPFLGQTSSLPPSLQEIPNMSRMQYGGPSMKPTAATGIPLSTLENLNSFPAGPAVGSNVNPEPSTPRQWSNQEFAAFNGRTQNRENPPHLNPNNLRDQRQNNIPQGGMNAPYNPPGAEPPQAGQPGGNPGNYHPDNAPPGGDQPGGGGAPRGGPPGGGPPGGGPPNYGNRNGGPPEDGNPAPDFGRQYPGNPGGEPPDGGNGGDPPHGGGGPPGPRDNAPYPRRPYDEDYTEEWQLNHKLNLSSVPWWDGKGKSALNYLSEMANMARLGDKMRKDLAELAPLKWTGSAKSWWEVLPSDNQLYFSQDWGVMLLGIRQQFLDATWINNRTFEFEEMRFRQKGHEREYPSNFLERRLRYHSFLFPDDADGPTTIARVLRNAPTEWGNILSTESCPSIFVLLQTAKHMGESLTSSWQLAEDLRASTKLSQASKSTSRYRGRSRNANNVENDSPSEGEDLSYDTGEDKSAHFSRSKVRSSGGSKKPPSKTPWPEGKTINGYTFSRDDSVESPRPPNGSCYICTSPKHFARDCPHYGKWDSLRSAHLIDVDTDADELANQDRLYIAMLAEINTSLDNYDLGEPSNSERKEAHIIDVIQTGAFALHARSHYGYNRNARRFIKHSSKGKSPECASYKEGLSTDTAKVDPNTSSPPLIIQAIKARAHPDGYGSLGTKALHIKARLNSLDNAPIQAHLDSGADITLMSEDYWETLQLPKPKEGLRVKLYQLTGQARVLGYVKTQLFAESTDGNLISFDLEAYVVRDMRVPLLLGEDFQTSYELGLKRYATGHCEVKVGHSERIIPASSAQSVDLGFEIRRAYTAKSFIRAKTIRRSKVKAKGFGLDPPPVTAVEDVLIAAESVHNVKVVGAFDGRDDWIVEKIIIGSEDTDIMAAPTTWISALHPYLAIANPSKRPMYIRAGDIVGHLHDPAEFADAPATDEEREKNGR</sequence>
<feature type="compositionally biased region" description="Low complexity" evidence="3">
    <location>
        <begin position="502"/>
        <end position="513"/>
    </location>
</feature>
<evidence type="ECO:0000256" key="2">
    <source>
        <dbReference type="PROSITE-ProRule" id="PRU00047"/>
    </source>
</evidence>
<dbReference type="InParanoid" id="A0A369K168"/>
<keyword evidence="1" id="KW-0507">mRNA processing</keyword>
<dbReference type="OrthoDB" id="3271192at2759"/>
<feature type="compositionally biased region" description="Pro residues" evidence="3">
    <location>
        <begin position="717"/>
        <end position="728"/>
    </location>
</feature>
<feature type="compositionally biased region" description="Polar residues" evidence="3">
    <location>
        <begin position="160"/>
        <end position="181"/>
    </location>
</feature>
<evidence type="ECO:0000256" key="1">
    <source>
        <dbReference type="ARBA" id="ARBA00022664"/>
    </source>
</evidence>
<keyword evidence="2" id="KW-0863">Zinc-finger</keyword>
<evidence type="ECO:0000313" key="5">
    <source>
        <dbReference type="EMBL" id="RDB26497.1"/>
    </source>
</evidence>
<feature type="compositionally biased region" description="Low complexity" evidence="3">
    <location>
        <begin position="695"/>
        <end position="705"/>
    </location>
</feature>
<dbReference type="EMBL" id="LUEZ02000029">
    <property type="protein sequence ID" value="RDB26497.1"/>
    <property type="molecule type" value="Genomic_DNA"/>
</dbReference>
<feature type="region of interest" description="Disordered" evidence="3">
    <location>
        <begin position="147"/>
        <end position="192"/>
    </location>
</feature>
<keyword evidence="2" id="KW-0862">Zinc</keyword>
<organism evidence="5 6">
    <name type="scientific">Hypsizygus marmoreus</name>
    <name type="common">White beech mushroom</name>
    <name type="synonym">Agaricus marmoreus</name>
    <dbReference type="NCBI Taxonomy" id="39966"/>
    <lineage>
        <taxon>Eukaryota</taxon>
        <taxon>Fungi</taxon>
        <taxon>Dikarya</taxon>
        <taxon>Basidiomycota</taxon>
        <taxon>Agaricomycotina</taxon>
        <taxon>Agaricomycetes</taxon>
        <taxon>Agaricomycetidae</taxon>
        <taxon>Agaricales</taxon>
        <taxon>Tricholomatineae</taxon>
        <taxon>Lyophyllaceae</taxon>
        <taxon>Hypsizygus</taxon>
    </lineage>
</organism>
<feature type="region of interest" description="Disordered" evidence="3">
    <location>
        <begin position="985"/>
        <end position="1074"/>
    </location>
</feature>
<dbReference type="SUPFAM" id="SSF57756">
    <property type="entry name" value="Retrovirus zinc finger-like domains"/>
    <property type="match status" value="1"/>
</dbReference>
<dbReference type="GO" id="GO:0008270">
    <property type="term" value="F:zinc ion binding"/>
    <property type="evidence" value="ECO:0007669"/>
    <property type="project" value="UniProtKB-KW"/>
</dbReference>
<comment type="caution">
    <text evidence="5">The sequence shown here is derived from an EMBL/GenBank/DDBJ whole genome shotgun (WGS) entry which is preliminary data.</text>
</comment>
<dbReference type="GO" id="GO:0006397">
    <property type="term" value="P:mRNA processing"/>
    <property type="evidence" value="ECO:0007669"/>
    <property type="project" value="UniProtKB-KW"/>
</dbReference>
<keyword evidence="6" id="KW-1185">Reference proteome</keyword>
<feature type="compositionally biased region" description="Polar residues" evidence="3">
    <location>
        <begin position="987"/>
        <end position="996"/>
    </location>
</feature>
<name>A0A369K168_HYPMA</name>
<evidence type="ECO:0000259" key="4">
    <source>
        <dbReference type="PROSITE" id="PS50158"/>
    </source>
</evidence>
<dbReference type="Gene3D" id="2.40.70.10">
    <property type="entry name" value="Acid Proteases"/>
    <property type="match status" value="1"/>
</dbReference>
<evidence type="ECO:0000256" key="3">
    <source>
        <dbReference type="SAM" id="MobiDB-lite"/>
    </source>
</evidence>